<evidence type="ECO:0000256" key="8">
    <source>
        <dbReference type="ARBA" id="ARBA00022840"/>
    </source>
</evidence>
<feature type="domain" description="AAA+ ATPase" evidence="12">
    <location>
        <begin position="37"/>
        <end position="178"/>
    </location>
</feature>
<evidence type="ECO:0000256" key="4">
    <source>
        <dbReference type="ARBA" id="ARBA00022705"/>
    </source>
</evidence>
<keyword evidence="4 11" id="KW-0235">DNA replication</keyword>
<dbReference type="EMBL" id="LR890047">
    <property type="protein sequence ID" value="CAD6509820.1"/>
    <property type="molecule type" value="Genomic_DNA"/>
</dbReference>
<comment type="function">
    <text evidence="11">DNA polymerase III is a complex, multichain enzyme responsible for most of the replicative synthesis in bacteria. This DNA polymerase also exhibits 3' to 5' exonuclease activity.</text>
</comment>
<evidence type="ECO:0000313" key="14">
    <source>
        <dbReference type="Proteomes" id="UP000683585"/>
    </source>
</evidence>
<dbReference type="FunFam" id="1.10.8.60:FF:000013">
    <property type="entry name" value="DNA polymerase III subunit gamma/tau"/>
    <property type="match status" value="1"/>
</dbReference>
<evidence type="ECO:0000256" key="2">
    <source>
        <dbReference type="ARBA" id="ARBA00022679"/>
    </source>
</evidence>
<dbReference type="GO" id="GO:0005524">
    <property type="term" value="F:ATP binding"/>
    <property type="evidence" value="ECO:0007669"/>
    <property type="project" value="UniProtKB-KW"/>
</dbReference>
<comment type="catalytic activity">
    <reaction evidence="10 11">
        <text>DNA(n) + a 2'-deoxyribonucleoside 5'-triphosphate = DNA(n+1) + diphosphate</text>
        <dbReference type="Rhea" id="RHEA:22508"/>
        <dbReference type="Rhea" id="RHEA-COMP:17339"/>
        <dbReference type="Rhea" id="RHEA-COMP:17340"/>
        <dbReference type="ChEBI" id="CHEBI:33019"/>
        <dbReference type="ChEBI" id="CHEBI:61560"/>
        <dbReference type="ChEBI" id="CHEBI:173112"/>
        <dbReference type="EC" id="2.7.7.7"/>
    </reaction>
</comment>
<evidence type="ECO:0000313" key="13">
    <source>
        <dbReference type="EMBL" id="CAD6509820.1"/>
    </source>
</evidence>
<keyword evidence="2 11" id="KW-0808">Transferase</keyword>
<keyword evidence="9 11" id="KW-0239">DNA-directed DNA polymerase</keyword>
<evidence type="ECO:0000256" key="6">
    <source>
        <dbReference type="ARBA" id="ARBA00022741"/>
    </source>
</evidence>
<evidence type="ECO:0000256" key="11">
    <source>
        <dbReference type="RuleBase" id="RU364063"/>
    </source>
</evidence>
<organism evidence="13 14">
    <name type="scientific">Candidatus Profftia tarda</name>
    <dbReference type="NCBI Taxonomy" id="1177216"/>
    <lineage>
        <taxon>Bacteria</taxon>
        <taxon>Pseudomonadati</taxon>
        <taxon>Pseudomonadota</taxon>
        <taxon>Gammaproteobacteria</taxon>
        <taxon>Enterobacterales</taxon>
        <taxon>Enterobacteriaceae</taxon>
        <taxon>Candidatus Profftia</taxon>
    </lineage>
</organism>
<protein>
    <recommendedName>
        <fullName evidence="11">DNA polymerase III subunit gamma/tau</fullName>
        <ecNumber evidence="11">2.7.7.7</ecNumber>
    </recommendedName>
</protein>
<dbReference type="AlphaFoldDB" id="A0A8E4F1B4"/>
<dbReference type="CDD" id="cd18137">
    <property type="entry name" value="HLD_clamp_pol_III_gamma_tau"/>
    <property type="match status" value="1"/>
</dbReference>
<evidence type="ECO:0000256" key="9">
    <source>
        <dbReference type="ARBA" id="ARBA00022932"/>
    </source>
</evidence>
<dbReference type="PANTHER" id="PTHR11669">
    <property type="entry name" value="REPLICATION FACTOR C / DNA POLYMERASE III GAMMA-TAU SUBUNIT"/>
    <property type="match status" value="1"/>
</dbReference>
<name>A0A8E4F1B4_9ENTR</name>
<sequence length="463" mass="51869">MSYQVLARKWRPQTFSDVVGQEHVLIGLKNGLSIVRIHNAYLFSGTRGVGKTSIARLLAKGLNCETGITSIPCGLCDNCKEIEQGCFIDLIEIDAASRTRVEDTRDLLYHLQYAPARGRFKVYLIDEVHMLSRHSFNALLKTLEEPPSHVKFLLATTEPKKLPITILSRCLQFHLKELSVNQILIQLQRITIAEGIIADPCALQLLACAGKGSMRDALSLTDQAISMGIDKITKENVLLMLGSLDNEQPLSIIEALVDKNSEKVVDLIEQSALLGVDWENLIIEILTLLHRIAMFQVLPNALDTYYSSVQKRLRKLSCLLTPSDLQYFYQIALTGRKDLNYAPSRRMGVEMMLLRALSFHLKLVIDQPVDVSEKTLQIIQMQSISSSDIQTDTVSNDASINNSASLPDKNCILQKEETANPKKSEYSLSHSTDQLLQERNHIHQRSSGIIDPKPLTKILPEIC</sequence>
<evidence type="ECO:0000256" key="1">
    <source>
        <dbReference type="ARBA" id="ARBA00006360"/>
    </source>
</evidence>
<dbReference type="InterPro" id="IPR022754">
    <property type="entry name" value="DNA_pol_III_gamma-3"/>
</dbReference>
<dbReference type="EC" id="2.7.7.7" evidence="11"/>
<evidence type="ECO:0000256" key="7">
    <source>
        <dbReference type="ARBA" id="ARBA00022833"/>
    </source>
</evidence>
<keyword evidence="7" id="KW-0862">Zinc</keyword>
<dbReference type="GO" id="GO:0046872">
    <property type="term" value="F:metal ion binding"/>
    <property type="evidence" value="ECO:0007669"/>
    <property type="project" value="UniProtKB-KW"/>
</dbReference>
<evidence type="ECO:0000256" key="5">
    <source>
        <dbReference type="ARBA" id="ARBA00022723"/>
    </source>
</evidence>
<dbReference type="FunFam" id="3.40.50.300:FF:000014">
    <property type="entry name" value="DNA polymerase III subunit gamma/tau"/>
    <property type="match status" value="1"/>
</dbReference>
<dbReference type="NCBIfam" id="TIGR02397">
    <property type="entry name" value="dnaX_nterm"/>
    <property type="match status" value="1"/>
</dbReference>
<keyword evidence="6 11" id="KW-0547">Nucleotide-binding</keyword>
<evidence type="ECO:0000259" key="12">
    <source>
        <dbReference type="SMART" id="SM00382"/>
    </source>
</evidence>
<dbReference type="GO" id="GO:0006261">
    <property type="term" value="P:DNA-templated DNA replication"/>
    <property type="evidence" value="ECO:0007669"/>
    <property type="project" value="TreeGrafter"/>
</dbReference>
<keyword evidence="3 11" id="KW-0548">Nucleotidyltransferase</keyword>
<proteinExistence type="inferred from homology"/>
<dbReference type="InterPro" id="IPR003593">
    <property type="entry name" value="AAA+_ATPase"/>
</dbReference>
<keyword evidence="14" id="KW-1185">Reference proteome</keyword>
<dbReference type="KEGG" id="ptf:PROFFT_A_03030"/>
<dbReference type="Pfam" id="PF12169">
    <property type="entry name" value="DNA_pol3_gamma3"/>
    <property type="match status" value="1"/>
</dbReference>
<dbReference type="NCBIfam" id="NF005942">
    <property type="entry name" value="PRK07994.1"/>
    <property type="match status" value="1"/>
</dbReference>
<keyword evidence="5" id="KW-0479">Metal-binding</keyword>
<dbReference type="SMART" id="SM00382">
    <property type="entry name" value="AAA"/>
    <property type="match status" value="1"/>
</dbReference>
<dbReference type="Pfam" id="PF22608">
    <property type="entry name" value="DNAX_ATPase_lid"/>
    <property type="match status" value="1"/>
</dbReference>
<keyword evidence="8 11" id="KW-0067">ATP-binding</keyword>
<dbReference type="PANTHER" id="PTHR11669:SF0">
    <property type="entry name" value="PROTEIN STICHEL-LIKE 2"/>
    <property type="match status" value="1"/>
</dbReference>
<dbReference type="FunFam" id="1.20.272.10:FF:000003">
    <property type="entry name" value="DNA polymerase III subunit gamma/tau"/>
    <property type="match status" value="1"/>
</dbReference>
<reference evidence="13" key="1">
    <citation type="submission" date="2020-10" db="EMBL/GenBank/DDBJ databases">
        <authorList>
            <person name="Szabo G."/>
        </authorList>
    </citation>
    <scope>NUCLEOTIDE SEQUENCE</scope>
    <source>
        <strain evidence="13">PROFFT</strain>
    </source>
</reference>
<evidence type="ECO:0000256" key="10">
    <source>
        <dbReference type="ARBA" id="ARBA00049244"/>
    </source>
</evidence>
<evidence type="ECO:0000256" key="3">
    <source>
        <dbReference type="ARBA" id="ARBA00022695"/>
    </source>
</evidence>
<comment type="similarity">
    <text evidence="1 11">Belongs to the DnaX/STICHEL family.</text>
</comment>
<dbReference type="Pfam" id="PF13177">
    <property type="entry name" value="DNA_pol3_delta2"/>
    <property type="match status" value="1"/>
</dbReference>
<dbReference type="InterPro" id="IPR045085">
    <property type="entry name" value="HLD_clamp_pol_III_gamma_tau"/>
</dbReference>
<dbReference type="GO" id="GO:0009360">
    <property type="term" value="C:DNA polymerase III complex"/>
    <property type="evidence" value="ECO:0007669"/>
    <property type="project" value="InterPro"/>
</dbReference>
<dbReference type="InterPro" id="IPR012763">
    <property type="entry name" value="DNA_pol_III_sug/sutau_N"/>
</dbReference>
<comment type="subunit">
    <text evidence="11">DNA polymerase III contains a core (composed of alpha, epsilon and theta chains) that associates with a tau subunit. This core dimerizes to form the POLIII' complex. PolIII' associates with the gamma complex (composed of gamma, delta, delta', psi and chi chains) and with the beta chain to form the complete DNA polymerase III complex.</text>
</comment>
<dbReference type="InterPro" id="IPR050238">
    <property type="entry name" value="DNA_Rep/Repair_Clamp_Loader"/>
</dbReference>
<dbReference type="GO" id="GO:0003887">
    <property type="term" value="F:DNA-directed DNA polymerase activity"/>
    <property type="evidence" value="ECO:0007669"/>
    <property type="project" value="UniProtKB-KW"/>
</dbReference>
<dbReference type="Proteomes" id="UP000683585">
    <property type="component" value="Chromosome"/>
</dbReference>
<accession>A0A8E4F1B4</accession>
<dbReference type="CDD" id="cd00009">
    <property type="entry name" value="AAA"/>
    <property type="match status" value="1"/>
</dbReference>
<gene>
    <name evidence="11 13" type="primary">dnaX</name>
    <name evidence="13" type="ORF">PROFFT_A_03030</name>
</gene>